<evidence type="ECO:0000256" key="1">
    <source>
        <dbReference type="SAM" id="MobiDB-lite"/>
    </source>
</evidence>
<protein>
    <submittedName>
        <fullName evidence="2">Uncharacterized protein</fullName>
    </submittedName>
</protein>
<keyword evidence="3" id="KW-1185">Reference proteome</keyword>
<feature type="region of interest" description="Disordered" evidence="1">
    <location>
        <begin position="1"/>
        <end position="29"/>
    </location>
</feature>
<dbReference type="Proteomes" id="UP001341840">
    <property type="component" value="Unassembled WGS sequence"/>
</dbReference>
<organism evidence="2 3">
    <name type="scientific">Stylosanthes scabra</name>
    <dbReference type="NCBI Taxonomy" id="79078"/>
    <lineage>
        <taxon>Eukaryota</taxon>
        <taxon>Viridiplantae</taxon>
        <taxon>Streptophyta</taxon>
        <taxon>Embryophyta</taxon>
        <taxon>Tracheophyta</taxon>
        <taxon>Spermatophyta</taxon>
        <taxon>Magnoliopsida</taxon>
        <taxon>eudicotyledons</taxon>
        <taxon>Gunneridae</taxon>
        <taxon>Pentapetalae</taxon>
        <taxon>rosids</taxon>
        <taxon>fabids</taxon>
        <taxon>Fabales</taxon>
        <taxon>Fabaceae</taxon>
        <taxon>Papilionoideae</taxon>
        <taxon>50 kb inversion clade</taxon>
        <taxon>dalbergioids sensu lato</taxon>
        <taxon>Dalbergieae</taxon>
        <taxon>Pterocarpus clade</taxon>
        <taxon>Stylosanthes</taxon>
    </lineage>
</organism>
<proteinExistence type="predicted"/>
<name>A0ABU6VLB5_9FABA</name>
<gene>
    <name evidence="2" type="ORF">PIB30_064627</name>
</gene>
<accession>A0ABU6VLB5</accession>
<sequence>MCSTEMEASEMCNGGVDSSATNDQIGEGVDVAEVPSLDICLEEEELYDENGDPCDELGEGQGEAPNITAQDVLAMEFDNPKEASRFYDQYSRGA</sequence>
<dbReference type="EMBL" id="JASCZI010151667">
    <property type="protein sequence ID" value="MED6173964.1"/>
    <property type="molecule type" value="Genomic_DNA"/>
</dbReference>
<reference evidence="2 3" key="1">
    <citation type="journal article" date="2023" name="Plants (Basel)">
        <title>Bridging the Gap: Combining Genomics and Transcriptomics Approaches to Understand Stylosanthes scabra, an Orphan Legume from the Brazilian Caatinga.</title>
        <authorList>
            <person name="Ferreira-Neto J.R.C."/>
            <person name="da Silva M.D."/>
            <person name="Binneck E."/>
            <person name="de Melo N.F."/>
            <person name="da Silva R.H."/>
            <person name="de Melo A.L.T.M."/>
            <person name="Pandolfi V."/>
            <person name="Bustamante F.O."/>
            <person name="Brasileiro-Vidal A.C."/>
            <person name="Benko-Iseppon A.M."/>
        </authorList>
    </citation>
    <scope>NUCLEOTIDE SEQUENCE [LARGE SCALE GENOMIC DNA]</scope>
    <source>
        <tissue evidence="2">Leaves</tissue>
    </source>
</reference>
<evidence type="ECO:0000313" key="2">
    <source>
        <dbReference type="EMBL" id="MED6173964.1"/>
    </source>
</evidence>
<evidence type="ECO:0000313" key="3">
    <source>
        <dbReference type="Proteomes" id="UP001341840"/>
    </source>
</evidence>
<comment type="caution">
    <text evidence="2">The sequence shown here is derived from an EMBL/GenBank/DDBJ whole genome shotgun (WGS) entry which is preliminary data.</text>
</comment>